<name>A0A481YTS3_9VIRU</name>
<evidence type="ECO:0000313" key="1">
    <source>
        <dbReference type="EMBL" id="QBK86713.1"/>
    </source>
</evidence>
<protein>
    <submittedName>
        <fullName evidence="1">C3HC4 type zinc finger protein</fullName>
    </submittedName>
</protein>
<dbReference type="InterPro" id="IPR013083">
    <property type="entry name" value="Znf_RING/FYVE/PHD"/>
</dbReference>
<proteinExistence type="predicted"/>
<dbReference type="Gene3D" id="3.30.40.10">
    <property type="entry name" value="Zinc/RING finger domain, C3HC4 (zinc finger)"/>
    <property type="match status" value="1"/>
</dbReference>
<gene>
    <name evidence="1" type="ORF">LCMAC103_00420</name>
</gene>
<reference evidence="1" key="1">
    <citation type="journal article" date="2019" name="MBio">
        <title>Virus Genomes from Deep Sea Sediments Expand the Ocean Megavirome and Support Independent Origins of Viral Gigantism.</title>
        <authorList>
            <person name="Backstrom D."/>
            <person name="Yutin N."/>
            <person name="Jorgensen S.L."/>
            <person name="Dharamshi J."/>
            <person name="Homa F."/>
            <person name="Zaremba-Niedwiedzka K."/>
            <person name="Spang A."/>
            <person name="Wolf Y.I."/>
            <person name="Koonin E.V."/>
            <person name="Ettema T.J."/>
        </authorList>
    </citation>
    <scope>NUCLEOTIDE SEQUENCE</scope>
</reference>
<dbReference type="EMBL" id="MK500335">
    <property type="protein sequence ID" value="QBK86713.1"/>
    <property type="molecule type" value="Genomic_DNA"/>
</dbReference>
<organism evidence="1">
    <name type="scientific">Marseillevirus LCMAC103</name>
    <dbReference type="NCBI Taxonomy" id="2506604"/>
    <lineage>
        <taxon>Viruses</taxon>
        <taxon>Varidnaviria</taxon>
        <taxon>Bamfordvirae</taxon>
        <taxon>Nucleocytoviricota</taxon>
        <taxon>Megaviricetes</taxon>
        <taxon>Pimascovirales</taxon>
        <taxon>Pimascovirales incertae sedis</taxon>
        <taxon>Marseilleviridae</taxon>
    </lineage>
</organism>
<sequence length="248" mass="28476">MTPIEELYREYLAVRRGETFEHRSDRWWSRHNLLKNLEERLEAHPDYKAFRPHDDYLRNVPKKVVLDYLRSLSLDPLGIRSNVTVGHLRKLMIKFVLGQGVTDLDLRAIVDGGWEHHALTDSGPRSWFREEVETLFDDWAGVHTGECDTPAIRKNVATYVSELFHGCYGVTPEKALAWQAPPRNPDVRQYSVRCPTCHAQNVVLSTQKPVFGNDNECVACLERTANVFLPDCGHLVLCISCLHQLSEQ</sequence>
<accession>A0A481YTS3</accession>
<dbReference type="Pfam" id="PF13920">
    <property type="entry name" value="zf-C3HC4_3"/>
    <property type="match status" value="1"/>
</dbReference>